<keyword evidence="1" id="KW-0812">Transmembrane</keyword>
<dbReference type="AlphaFoldDB" id="A0A9K3D2F1"/>
<keyword evidence="1" id="KW-1133">Transmembrane helix</keyword>
<accession>A0A9K3D2F1</accession>
<dbReference type="Proteomes" id="UP000265618">
    <property type="component" value="Unassembled WGS sequence"/>
</dbReference>
<reference evidence="2 3" key="1">
    <citation type="journal article" date="2018" name="PLoS ONE">
        <title>The draft genome of Kipferlia bialata reveals reductive genome evolution in fornicate parasites.</title>
        <authorList>
            <person name="Tanifuji G."/>
            <person name="Takabayashi S."/>
            <person name="Kume K."/>
            <person name="Takagi M."/>
            <person name="Nakayama T."/>
            <person name="Kamikawa R."/>
            <person name="Inagaki Y."/>
            <person name="Hashimoto T."/>
        </authorList>
    </citation>
    <scope>NUCLEOTIDE SEQUENCE [LARGE SCALE GENOMIC DNA]</scope>
    <source>
        <strain evidence="2">NY0173</strain>
    </source>
</reference>
<dbReference type="OrthoDB" id="1716625at2759"/>
<evidence type="ECO:0000256" key="1">
    <source>
        <dbReference type="SAM" id="Phobius"/>
    </source>
</evidence>
<keyword evidence="3" id="KW-1185">Reference proteome</keyword>
<gene>
    <name evidence="2" type="ORF">KIPB_008944</name>
</gene>
<evidence type="ECO:0000313" key="3">
    <source>
        <dbReference type="Proteomes" id="UP000265618"/>
    </source>
</evidence>
<sequence length="144" mass="16123">MVFVLSKVDLLTDEFDRANLLVQLTQNLSGVIPTKGFKVHPLVLPSFLEDSPKADVLKELNKLDEIQEMFLQALSRRAQTSVHAFRALVQRAESVTQDVLTAEKETHARNAKLTRLSMLSMFLLLVGVAAYIYLTGFVFTEGTL</sequence>
<evidence type="ECO:0000313" key="2">
    <source>
        <dbReference type="EMBL" id="GIQ86992.1"/>
    </source>
</evidence>
<name>A0A9K3D2F1_9EUKA</name>
<keyword evidence="1" id="KW-0472">Membrane</keyword>
<organism evidence="2 3">
    <name type="scientific">Kipferlia bialata</name>
    <dbReference type="NCBI Taxonomy" id="797122"/>
    <lineage>
        <taxon>Eukaryota</taxon>
        <taxon>Metamonada</taxon>
        <taxon>Carpediemonas-like organisms</taxon>
        <taxon>Kipferlia</taxon>
    </lineage>
</organism>
<feature type="transmembrane region" description="Helical" evidence="1">
    <location>
        <begin position="119"/>
        <end position="139"/>
    </location>
</feature>
<protein>
    <submittedName>
        <fullName evidence="2">Uncharacterized protein</fullName>
    </submittedName>
</protein>
<comment type="caution">
    <text evidence="2">The sequence shown here is derived from an EMBL/GenBank/DDBJ whole genome shotgun (WGS) entry which is preliminary data.</text>
</comment>
<dbReference type="EMBL" id="BDIP01002901">
    <property type="protein sequence ID" value="GIQ86992.1"/>
    <property type="molecule type" value="Genomic_DNA"/>
</dbReference>
<proteinExistence type="predicted"/>